<evidence type="ECO:0000313" key="8">
    <source>
        <dbReference type="Proteomes" id="UP000193224"/>
    </source>
</evidence>
<dbReference type="Gene3D" id="3.90.1150.10">
    <property type="entry name" value="Aspartate Aminotransferase, domain 1"/>
    <property type="match status" value="1"/>
</dbReference>
<evidence type="ECO:0000256" key="2">
    <source>
        <dbReference type="ARBA" id="ARBA00022898"/>
    </source>
</evidence>
<keyword evidence="4" id="KW-0238">DNA-binding</keyword>
<dbReference type="InterPro" id="IPR015424">
    <property type="entry name" value="PyrdxlP-dep_Trfase"/>
</dbReference>
<evidence type="ECO:0000256" key="3">
    <source>
        <dbReference type="ARBA" id="ARBA00023015"/>
    </source>
</evidence>
<sequence>MATATRRSFVMDHITRLIQSRTLGAGDRLPSVRGLAARLGVSPSTVVEAYDVLAADGAIFALRGSGFFVADRVQPFAVSQTGPELEREVDPLWVARQSIDSGAEVAKPGCGWMPADWMPVESLRRAMRRVTRGDSSVLTDYGNAQGHADLRRHIARKLHDQGVGVDPDHVLLTNSGSQALDLICRLLLKPGDTVLVDDPCYFNFQALLRAHRITVASVRHTRNGPDLPTFENVLKEQRPRLYLTNSALHNPTGATITAATAHRVLSLAESYDMLIVEDAIFSEFEPDLSPRLAALDGLDRVLTIGSFSKTLSASLRCGYIVARPDWIAALTDLQVATNFGGPSPMVTTLLYAALTDGSYRKHMEALKTRLDGARNRTIGELSTMGIVPWVKPRGGFYLWCEFPGQQDVARLARAALRQGVVFAPGNVFSPTQSMNSFMRFNVSQMNGTSHLEVLRKLLSRSDIS</sequence>
<dbReference type="AlphaFoldDB" id="A0A1X7BM54"/>
<proteinExistence type="inferred from homology"/>
<name>A0A1X7BM54_9RHOB</name>
<keyword evidence="5" id="KW-0804">Transcription</keyword>
<organism evidence="7 8">
    <name type="scientific">Roseovarius aestuarii</name>
    <dbReference type="NCBI Taxonomy" id="475083"/>
    <lineage>
        <taxon>Bacteria</taxon>
        <taxon>Pseudomonadati</taxon>
        <taxon>Pseudomonadota</taxon>
        <taxon>Alphaproteobacteria</taxon>
        <taxon>Rhodobacterales</taxon>
        <taxon>Roseobacteraceae</taxon>
        <taxon>Roseovarius</taxon>
    </lineage>
</organism>
<dbReference type="Pfam" id="PF00392">
    <property type="entry name" value="GntR"/>
    <property type="match status" value="1"/>
</dbReference>
<dbReference type="Pfam" id="PF00155">
    <property type="entry name" value="Aminotran_1_2"/>
    <property type="match status" value="1"/>
</dbReference>
<dbReference type="PROSITE" id="PS50949">
    <property type="entry name" value="HTH_GNTR"/>
    <property type="match status" value="1"/>
</dbReference>
<dbReference type="CDD" id="cd00609">
    <property type="entry name" value="AAT_like"/>
    <property type="match status" value="1"/>
</dbReference>
<dbReference type="PANTHER" id="PTHR46577:SF2">
    <property type="entry name" value="TRANSCRIPTIONAL REGULATORY PROTEIN"/>
    <property type="match status" value="1"/>
</dbReference>
<reference evidence="7 8" key="1">
    <citation type="submission" date="2017-03" db="EMBL/GenBank/DDBJ databases">
        <authorList>
            <person name="Afonso C.L."/>
            <person name="Miller P.J."/>
            <person name="Scott M.A."/>
            <person name="Spackman E."/>
            <person name="Goraichik I."/>
            <person name="Dimitrov K.M."/>
            <person name="Suarez D.L."/>
            <person name="Swayne D.E."/>
        </authorList>
    </citation>
    <scope>NUCLEOTIDE SEQUENCE [LARGE SCALE GENOMIC DNA]</scope>
    <source>
        <strain evidence="7 8">CECT 7745</strain>
    </source>
</reference>
<gene>
    <name evidence="7" type="primary">ydcR</name>
    <name evidence="7" type="ORF">ROA7745_00489</name>
</gene>
<dbReference type="InterPro" id="IPR015422">
    <property type="entry name" value="PyrdxlP-dep_Trfase_small"/>
</dbReference>
<evidence type="ECO:0000256" key="4">
    <source>
        <dbReference type="ARBA" id="ARBA00023125"/>
    </source>
</evidence>
<protein>
    <submittedName>
        <fullName evidence="7">Putative HTH-type transcriptional regulator YdcR</fullName>
    </submittedName>
</protein>
<dbReference type="InterPro" id="IPR036388">
    <property type="entry name" value="WH-like_DNA-bd_sf"/>
</dbReference>
<dbReference type="EMBL" id="FWXB01000001">
    <property type="protein sequence ID" value="SMC10682.1"/>
    <property type="molecule type" value="Genomic_DNA"/>
</dbReference>
<dbReference type="GO" id="GO:0003700">
    <property type="term" value="F:DNA-binding transcription factor activity"/>
    <property type="evidence" value="ECO:0007669"/>
    <property type="project" value="InterPro"/>
</dbReference>
<dbReference type="GO" id="GO:0003677">
    <property type="term" value="F:DNA binding"/>
    <property type="evidence" value="ECO:0007669"/>
    <property type="project" value="UniProtKB-KW"/>
</dbReference>
<dbReference type="CDD" id="cd07377">
    <property type="entry name" value="WHTH_GntR"/>
    <property type="match status" value="1"/>
</dbReference>
<evidence type="ECO:0000256" key="1">
    <source>
        <dbReference type="ARBA" id="ARBA00005384"/>
    </source>
</evidence>
<dbReference type="InterPro" id="IPR036390">
    <property type="entry name" value="WH_DNA-bd_sf"/>
</dbReference>
<dbReference type="SUPFAM" id="SSF53383">
    <property type="entry name" value="PLP-dependent transferases"/>
    <property type="match status" value="1"/>
</dbReference>
<comment type="similarity">
    <text evidence="1">In the C-terminal section; belongs to the class-I pyridoxal-phosphate-dependent aminotransferase family.</text>
</comment>
<evidence type="ECO:0000256" key="5">
    <source>
        <dbReference type="ARBA" id="ARBA00023163"/>
    </source>
</evidence>
<dbReference type="PANTHER" id="PTHR46577">
    <property type="entry name" value="HTH-TYPE TRANSCRIPTIONAL REGULATORY PROTEIN GABR"/>
    <property type="match status" value="1"/>
</dbReference>
<keyword evidence="2" id="KW-0663">Pyridoxal phosphate</keyword>
<feature type="domain" description="HTH gntR-type" evidence="6">
    <location>
        <begin position="4"/>
        <end position="72"/>
    </location>
</feature>
<dbReference type="Gene3D" id="3.40.640.10">
    <property type="entry name" value="Type I PLP-dependent aspartate aminotransferase-like (Major domain)"/>
    <property type="match status" value="1"/>
</dbReference>
<dbReference type="InterPro" id="IPR051446">
    <property type="entry name" value="HTH_trans_reg/aminotransferase"/>
</dbReference>
<keyword evidence="8" id="KW-1185">Reference proteome</keyword>
<accession>A0A1X7BM54</accession>
<evidence type="ECO:0000313" key="7">
    <source>
        <dbReference type="EMBL" id="SMC10682.1"/>
    </source>
</evidence>
<dbReference type="Proteomes" id="UP000193224">
    <property type="component" value="Unassembled WGS sequence"/>
</dbReference>
<dbReference type="InterPro" id="IPR000524">
    <property type="entry name" value="Tscrpt_reg_HTH_GntR"/>
</dbReference>
<dbReference type="SMART" id="SM00345">
    <property type="entry name" value="HTH_GNTR"/>
    <property type="match status" value="1"/>
</dbReference>
<dbReference type="InterPro" id="IPR015421">
    <property type="entry name" value="PyrdxlP-dep_Trfase_major"/>
</dbReference>
<keyword evidence="3" id="KW-0805">Transcription regulation</keyword>
<evidence type="ECO:0000259" key="6">
    <source>
        <dbReference type="PROSITE" id="PS50949"/>
    </source>
</evidence>
<dbReference type="SUPFAM" id="SSF46785">
    <property type="entry name" value="Winged helix' DNA-binding domain"/>
    <property type="match status" value="1"/>
</dbReference>
<dbReference type="InterPro" id="IPR004839">
    <property type="entry name" value="Aminotransferase_I/II_large"/>
</dbReference>
<dbReference type="GO" id="GO:0030170">
    <property type="term" value="F:pyridoxal phosphate binding"/>
    <property type="evidence" value="ECO:0007669"/>
    <property type="project" value="InterPro"/>
</dbReference>
<dbReference type="RefSeq" id="WP_217809096.1">
    <property type="nucleotide sequence ID" value="NZ_FWXB01000001.1"/>
</dbReference>
<dbReference type="Gene3D" id="1.10.10.10">
    <property type="entry name" value="Winged helix-like DNA-binding domain superfamily/Winged helix DNA-binding domain"/>
    <property type="match status" value="1"/>
</dbReference>